<dbReference type="PANTHER" id="PTHR43124">
    <property type="entry name" value="PURINE EFFLUX PUMP PBUE"/>
    <property type="match status" value="1"/>
</dbReference>
<keyword evidence="2" id="KW-1003">Cell membrane</keyword>
<keyword evidence="5 6" id="KW-0472">Membrane</keyword>
<dbReference type="GO" id="GO:0022857">
    <property type="term" value="F:transmembrane transporter activity"/>
    <property type="evidence" value="ECO:0007669"/>
    <property type="project" value="InterPro"/>
</dbReference>
<dbReference type="Proteomes" id="UP000533080">
    <property type="component" value="Unassembled WGS sequence"/>
</dbReference>
<evidence type="ECO:0000256" key="6">
    <source>
        <dbReference type="SAM" id="Phobius"/>
    </source>
</evidence>
<feature type="transmembrane region" description="Helical" evidence="6">
    <location>
        <begin position="331"/>
        <end position="354"/>
    </location>
</feature>
<dbReference type="RefSeq" id="WP_171441528.1">
    <property type="nucleotide sequence ID" value="NZ_JABFNS010000228.1"/>
</dbReference>
<evidence type="ECO:0000259" key="7">
    <source>
        <dbReference type="PROSITE" id="PS50850"/>
    </source>
</evidence>
<accession>A0A7Y4IH82</accession>
<evidence type="ECO:0000256" key="4">
    <source>
        <dbReference type="ARBA" id="ARBA00022989"/>
    </source>
</evidence>
<evidence type="ECO:0000256" key="5">
    <source>
        <dbReference type="ARBA" id="ARBA00023136"/>
    </source>
</evidence>
<organism evidence="8 9">
    <name type="scientific">Myxococcus xanthus</name>
    <dbReference type="NCBI Taxonomy" id="34"/>
    <lineage>
        <taxon>Bacteria</taxon>
        <taxon>Pseudomonadati</taxon>
        <taxon>Myxococcota</taxon>
        <taxon>Myxococcia</taxon>
        <taxon>Myxococcales</taxon>
        <taxon>Cystobacterineae</taxon>
        <taxon>Myxococcaceae</taxon>
        <taxon>Myxococcus</taxon>
    </lineage>
</organism>
<dbReference type="SUPFAM" id="SSF103473">
    <property type="entry name" value="MFS general substrate transporter"/>
    <property type="match status" value="1"/>
</dbReference>
<evidence type="ECO:0000256" key="1">
    <source>
        <dbReference type="ARBA" id="ARBA00004651"/>
    </source>
</evidence>
<dbReference type="AlphaFoldDB" id="A0A7Y4IH82"/>
<dbReference type="InterPro" id="IPR020846">
    <property type="entry name" value="MFS_dom"/>
</dbReference>
<keyword evidence="4 6" id="KW-1133">Transmembrane helix</keyword>
<dbReference type="GO" id="GO:0005886">
    <property type="term" value="C:plasma membrane"/>
    <property type="evidence" value="ECO:0007669"/>
    <property type="project" value="UniProtKB-SubCell"/>
</dbReference>
<dbReference type="PROSITE" id="PS50850">
    <property type="entry name" value="MFS"/>
    <property type="match status" value="1"/>
</dbReference>
<dbReference type="CDD" id="cd17320">
    <property type="entry name" value="MFS_MdfA_MDR_like"/>
    <property type="match status" value="1"/>
</dbReference>
<gene>
    <name evidence="8" type="ORF">HNV28_12960</name>
</gene>
<feature type="transmembrane region" description="Helical" evidence="6">
    <location>
        <begin position="207"/>
        <end position="232"/>
    </location>
</feature>
<feature type="transmembrane region" description="Helical" evidence="6">
    <location>
        <begin position="97"/>
        <end position="118"/>
    </location>
</feature>
<evidence type="ECO:0000313" key="9">
    <source>
        <dbReference type="Proteomes" id="UP000533080"/>
    </source>
</evidence>
<dbReference type="PANTHER" id="PTHR43124:SF3">
    <property type="entry name" value="CHLORAMPHENICOL EFFLUX PUMP RV0191"/>
    <property type="match status" value="1"/>
</dbReference>
<comment type="subcellular location">
    <subcellularLocation>
        <location evidence="1">Cell membrane</location>
        <topology evidence="1">Multi-pass membrane protein</topology>
    </subcellularLocation>
</comment>
<keyword evidence="3 6" id="KW-0812">Transmembrane</keyword>
<feature type="transmembrane region" description="Helical" evidence="6">
    <location>
        <begin position="244"/>
        <end position="263"/>
    </location>
</feature>
<feature type="transmembrane region" description="Helical" evidence="6">
    <location>
        <begin position="160"/>
        <end position="180"/>
    </location>
</feature>
<evidence type="ECO:0000313" key="8">
    <source>
        <dbReference type="EMBL" id="NOJ79238.1"/>
    </source>
</evidence>
<feature type="transmembrane region" description="Helical" evidence="6">
    <location>
        <begin position="275"/>
        <end position="294"/>
    </location>
</feature>
<proteinExistence type="predicted"/>
<evidence type="ECO:0000256" key="3">
    <source>
        <dbReference type="ARBA" id="ARBA00022692"/>
    </source>
</evidence>
<feature type="transmembrane region" description="Helical" evidence="6">
    <location>
        <begin position="72"/>
        <end position="91"/>
    </location>
</feature>
<feature type="transmembrane region" description="Helical" evidence="6">
    <location>
        <begin position="130"/>
        <end position="148"/>
    </location>
</feature>
<dbReference type="Gene3D" id="1.20.1720.10">
    <property type="entry name" value="Multidrug resistance protein D"/>
    <property type="match status" value="1"/>
</dbReference>
<dbReference type="EMBL" id="JABFNT010000034">
    <property type="protein sequence ID" value="NOJ79238.1"/>
    <property type="molecule type" value="Genomic_DNA"/>
</dbReference>
<dbReference type="InterPro" id="IPR011701">
    <property type="entry name" value="MFS"/>
</dbReference>
<sequence length="392" mass="41940">MNKRYLPSLLILAIISTCIEIDMSVPSFPDMARDFGVPEGLIQRTITYNFLGFCVGALVYGPLSECFGRRKLMLIGNSIMLIGAVGCVYARTIDWLLLSRFIQGIGASTSVVLVFAIIADCYQGNEAFKLLGLTNAMMSTFMALAPSAGGYVNMAFGWRGNYAVVAGITALALVMMFFFLPETKTTLEKLDAGKIVRDYARLARNGSFISAALVPSLLFAAYMVFIASSGFIYLQTFALPIKFFVPHLSIIVISFAVPSMFAGKLIPYLGGPDNTVKVGMGVAAGSIALLLLVAENAYALTALISLYCVGFALCYPVIFGRSMEIFPELRGTASSVIMSVRSLLVSLLTAAASYFFNGKVVTVAAVMLVSVVAATFLALRPARVANSANTAN</sequence>
<feature type="domain" description="Major facilitator superfamily (MFS) profile" evidence="7">
    <location>
        <begin position="1"/>
        <end position="382"/>
    </location>
</feature>
<feature type="transmembrane region" description="Helical" evidence="6">
    <location>
        <begin position="360"/>
        <end position="379"/>
    </location>
</feature>
<dbReference type="Pfam" id="PF07690">
    <property type="entry name" value="MFS_1"/>
    <property type="match status" value="1"/>
</dbReference>
<reference evidence="8 9" key="1">
    <citation type="submission" date="2020-05" db="EMBL/GenBank/DDBJ databases">
        <authorList>
            <person name="Whitworth D."/>
        </authorList>
    </citation>
    <scope>NUCLEOTIDE SEQUENCE [LARGE SCALE GENOMIC DNA]</scope>
    <source>
        <strain evidence="8 9">AM005</strain>
    </source>
</reference>
<comment type="caution">
    <text evidence="8">The sequence shown here is derived from an EMBL/GenBank/DDBJ whole genome shotgun (WGS) entry which is preliminary data.</text>
</comment>
<name>A0A7Y4IH82_MYXXA</name>
<evidence type="ECO:0000256" key="2">
    <source>
        <dbReference type="ARBA" id="ARBA00022475"/>
    </source>
</evidence>
<dbReference type="InterPro" id="IPR036259">
    <property type="entry name" value="MFS_trans_sf"/>
</dbReference>
<feature type="transmembrane region" description="Helical" evidence="6">
    <location>
        <begin position="42"/>
        <end position="60"/>
    </location>
</feature>
<dbReference type="InterPro" id="IPR050189">
    <property type="entry name" value="MFS_Efflux_Transporters"/>
</dbReference>
<feature type="transmembrane region" description="Helical" evidence="6">
    <location>
        <begin position="300"/>
        <end position="319"/>
    </location>
</feature>
<protein>
    <submittedName>
        <fullName evidence="8">Multidrug effflux MFS transporter</fullName>
    </submittedName>
</protein>